<dbReference type="GO" id="GO:0009279">
    <property type="term" value="C:cell outer membrane"/>
    <property type="evidence" value="ECO:0007669"/>
    <property type="project" value="UniProtKB-SubCell"/>
</dbReference>
<comment type="caution">
    <text evidence="9">The sequence shown here is derived from an EMBL/GenBank/DDBJ whole genome shotgun (WGS) entry which is preliminary data.</text>
</comment>
<keyword evidence="5" id="KW-0812">Transmembrane</keyword>
<sequence>MRAAALVAAAILVPAAATAASLADTLVTAYRHSGLLEQNRATLRAADEDVAQAISTLRPVIGYTGDVTYANVLNDRRDLTATLGLNADLLLYDGGASRLAIDATKETVLITREQLLQIEQQVLFDAVLAHLDMRRAMAFLDLAQNNVRLIDRQLSAARDRFEVGEITRTDVSIAESRLASARSSLASARGDLAAAEASYREAVGVAPSDIREPQSTPRIADSLDAALAIARRNHPAIRQSQRQVTVAEINVARAEAGLRPRLSARAGVSVNQDFDDASSIGVQLSGPVYSGGQIRSLIRQAAARRDAARSNLHVVRHQVDANLRTVWSQYQVAIASLAATREQINAATVAFRGVQEEATLGARTTLDVLNAEQELLDARASAIASEINRTQSVYALLSASGLLTVDHLDLGIVTYDPAAYYNAVKSAPRTRPSAQGKQLDDLLKSIGRD</sequence>
<dbReference type="PANTHER" id="PTHR30026">
    <property type="entry name" value="OUTER MEMBRANE PROTEIN TOLC"/>
    <property type="match status" value="1"/>
</dbReference>
<dbReference type="InterPro" id="IPR051906">
    <property type="entry name" value="TolC-like"/>
</dbReference>
<feature type="chain" id="PRO_5037255098" evidence="8">
    <location>
        <begin position="20"/>
        <end position="449"/>
    </location>
</feature>
<dbReference type="PANTHER" id="PTHR30026:SF22">
    <property type="entry name" value="OUTER MEMBRANE EFFLUX PROTEIN"/>
    <property type="match status" value="1"/>
</dbReference>
<evidence type="ECO:0000256" key="8">
    <source>
        <dbReference type="SAM" id="SignalP"/>
    </source>
</evidence>
<dbReference type="EMBL" id="APKE01000011">
    <property type="protein sequence ID" value="KAF0676778.1"/>
    <property type="molecule type" value="Genomic_DNA"/>
</dbReference>
<name>A0A921P070_9RHOB</name>
<dbReference type="AlphaFoldDB" id="A0A921P070"/>
<proteinExistence type="inferred from homology"/>
<comment type="similarity">
    <text evidence="2">Belongs to the outer membrane factor (OMF) (TC 1.B.17) family.</text>
</comment>
<evidence type="ECO:0000256" key="5">
    <source>
        <dbReference type="ARBA" id="ARBA00022692"/>
    </source>
</evidence>
<gene>
    <name evidence="9" type="ORF">PMES_00864</name>
</gene>
<organism evidence="9 10">
    <name type="scientific">Profundibacterium mesophilum KAUST100406-0324</name>
    <dbReference type="NCBI Taxonomy" id="1037889"/>
    <lineage>
        <taxon>Bacteria</taxon>
        <taxon>Pseudomonadati</taxon>
        <taxon>Pseudomonadota</taxon>
        <taxon>Alphaproteobacteria</taxon>
        <taxon>Rhodobacterales</taxon>
        <taxon>Roseobacteraceae</taxon>
        <taxon>Profundibacterium</taxon>
    </lineage>
</organism>
<evidence type="ECO:0000256" key="1">
    <source>
        <dbReference type="ARBA" id="ARBA00004442"/>
    </source>
</evidence>
<dbReference type="SUPFAM" id="SSF56954">
    <property type="entry name" value="Outer membrane efflux proteins (OEP)"/>
    <property type="match status" value="1"/>
</dbReference>
<dbReference type="InterPro" id="IPR010130">
    <property type="entry name" value="T1SS_OMP_TolC"/>
</dbReference>
<keyword evidence="4" id="KW-1134">Transmembrane beta strand</keyword>
<accession>A0A921P070</accession>
<keyword evidence="6" id="KW-0472">Membrane</keyword>
<dbReference type="GO" id="GO:1990281">
    <property type="term" value="C:efflux pump complex"/>
    <property type="evidence" value="ECO:0007669"/>
    <property type="project" value="TreeGrafter"/>
</dbReference>
<keyword evidence="8" id="KW-0732">Signal</keyword>
<evidence type="ECO:0000256" key="2">
    <source>
        <dbReference type="ARBA" id="ARBA00007613"/>
    </source>
</evidence>
<dbReference type="Proteomes" id="UP000698242">
    <property type="component" value="Unassembled WGS sequence"/>
</dbReference>
<dbReference type="Gene3D" id="1.20.1600.10">
    <property type="entry name" value="Outer membrane efflux proteins (OEP)"/>
    <property type="match status" value="1"/>
</dbReference>
<feature type="signal peptide" evidence="8">
    <location>
        <begin position="1"/>
        <end position="19"/>
    </location>
</feature>
<keyword evidence="10" id="KW-1185">Reference proteome</keyword>
<reference evidence="9" key="1">
    <citation type="submission" date="2013-03" db="EMBL/GenBank/DDBJ databases">
        <title>Genome Sequence of the Profundibacterium mesophilum strain KAUST100406-0324T from Red Sea, a novel genus in the family Rhodobacteraceae.</title>
        <authorList>
            <person name="Essack M."/>
            <person name="Alam I."/>
            <person name="Lafi F."/>
            <person name="Alawi W."/>
            <person name="Kamanu F."/>
            <person name="Al-Suwailem A."/>
            <person name="Lee O.O."/>
            <person name="Xu Y."/>
            <person name="Bajic V."/>
            <person name="Qian P.-Y."/>
            <person name="Archer J."/>
        </authorList>
    </citation>
    <scope>NUCLEOTIDE SEQUENCE</scope>
    <source>
        <strain evidence="9">KAUST100406-0324</strain>
    </source>
</reference>
<dbReference type="RefSeq" id="WP_159964287.1">
    <property type="nucleotide sequence ID" value="NZ_APKE01000011.1"/>
</dbReference>
<evidence type="ECO:0000256" key="6">
    <source>
        <dbReference type="ARBA" id="ARBA00023136"/>
    </source>
</evidence>
<keyword evidence="7" id="KW-0998">Cell outer membrane</keyword>
<evidence type="ECO:0000313" key="9">
    <source>
        <dbReference type="EMBL" id="KAF0676778.1"/>
    </source>
</evidence>
<dbReference type="Pfam" id="PF02321">
    <property type="entry name" value="OEP"/>
    <property type="match status" value="2"/>
</dbReference>
<evidence type="ECO:0000256" key="4">
    <source>
        <dbReference type="ARBA" id="ARBA00022452"/>
    </source>
</evidence>
<evidence type="ECO:0000256" key="3">
    <source>
        <dbReference type="ARBA" id="ARBA00022448"/>
    </source>
</evidence>
<dbReference type="InterPro" id="IPR003423">
    <property type="entry name" value="OMP_efflux"/>
</dbReference>
<evidence type="ECO:0000313" key="10">
    <source>
        <dbReference type="Proteomes" id="UP000698242"/>
    </source>
</evidence>
<dbReference type="GO" id="GO:0015562">
    <property type="term" value="F:efflux transmembrane transporter activity"/>
    <property type="evidence" value="ECO:0007669"/>
    <property type="project" value="InterPro"/>
</dbReference>
<keyword evidence="3" id="KW-0813">Transport</keyword>
<evidence type="ECO:0000256" key="7">
    <source>
        <dbReference type="ARBA" id="ARBA00023237"/>
    </source>
</evidence>
<dbReference type="OrthoDB" id="9789368at2"/>
<comment type="subcellular location">
    <subcellularLocation>
        <location evidence="1">Cell outer membrane</location>
    </subcellularLocation>
</comment>
<protein>
    <submittedName>
        <fullName evidence="9">Outer membrane efflux protein</fullName>
    </submittedName>
</protein>
<dbReference type="NCBIfam" id="TIGR01844">
    <property type="entry name" value="type_I_sec_TolC"/>
    <property type="match status" value="1"/>
</dbReference>
<dbReference type="GO" id="GO:0015288">
    <property type="term" value="F:porin activity"/>
    <property type="evidence" value="ECO:0007669"/>
    <property type="project" value="TreeGrafter"/>
</dbReference>